<keyword evidence="4" id="KW-1185">Reference proteome</keyword>
<feature type="region of interest" description="Disordered" evidence="1">
    <location>
        <begin position="1"/>
        <end position="62"/>
    </location>
</feature>
<name>A0ABY6SGB1_PODCO</name>
<feature type="compositionally biased region" description="Polar residues" evidence="1">
    <location>
        <begin position="269"/>
        <end position="280"/>
    </location>
</feature>
<feature type="domain" description="RGS" evidence="2">
    <location>
        <begin position="82"/>
        <end position="195"/>
    </location>
</feature>
<dbReference type="InterPro" id="IPR044926">
    <property type="entry name" value="RGS_subdomain_2"/>
</dbReference>
<dbReference type="InterPro" id="IPR036305">
    <property type="entry name" value="RGS_sf"/>
</dbReference>
<feature type="compositionally biased region" description="Pro residues" evidence="1">
    <location>
        <begin position="53"/>
        <end position="62"/>
    </location>
</feature>
<evidence type="ECO:0000313" key="3">
    <source>
        <dbReference type="EMBL" id="VBB83780.1"/>
    </source>
</evidence>
<dbReference type="Pfam" id="PF00615">
    <property type="entry name" value="RGS"/>
    <property type="match status" value="1"/>
</dbReference>
<proteinExistence type="predicted"/>
<dbReference type="InterPro" id="IPR016137">
    <property type="entry name" value="RGS"/>
</dbReference>
<protein>
    <recommendedName>
        <fullName evidence="2">RGS domain-containing protein</fullName>
    </recommendedName>
</protein>
<feature type="region of interest" description="Disordered" evidence="1">
    <location>
        <begin position="200"/>
        <end position="234"/>
    </location>
</feature>
<accession>A0ABY6SGB1</accession>
<feature type="region of interest" description="Disordered" evidence="1">
    <location>
        <begin position="248"/>
        <end position="298"/>
    </location>
</feature>
<sequence>MTRSRLRPHSPTLLSPVHSPKELTPRPSAVFRGGDGDSIMSTSRPSSVALMPPSAPTNPTSPPSLRDILTDTALPPYTLGAFTAFLSQNHCLETLEFTLQAERYRTAYANIVGTGERPPSIGDGSEHICLLWQKLMHTFIQPCGIREVNLPARVRDRLLSLPCVPIPPNPSELDEAVKIVYELMNDSVLGPFLASVAPHEEEHRHEHDPRLFRSRLRIPRETSSSSEHDSIRSPKSAFLPMLNLAWSSEPKSSASSSSDPMEQGGLSDDSGNVPSPSANEPMTPPTTPPTSDWAFANTSPGSLQRAISAHNSGWKKMGAKLGLSRRGRAKRDHPTSAGETEVVSIPQDPATSSHQHAPAGKTMTGFDEKVHSISSTLRSSVEWEEPHPGKRFPVPATGNVSQGVGIPQQCSGFHKNGMAAKGFVPYPTRGWNMGTKRRFLRPRVRVKIPVNPQDSSIKSNMCCRPQSTTSGAAPVITPAASPQVPSMDCVATNSTRTVSPMYGYCGTDSKGAIKLKDESMESTLDSTLSSKHSSMRLSMTDFSHYLSPAGPTDESDRSSCLSFDPDRSPSLSPDEDPYGWEAELNKKTAAPGVMACCSNLEFRRAQGGKRSLLQKVLSLGPRELARPSMH</sequence>
<dbReference type="Proteomes" id="UP000280685">
    <property type="component" value="Chromosome 6"/>
</dbReference>
<reference evidence="3" key="1">
    <citation type="submission" date="2018-02" db="EMBL/GenBank/DDBJ databases">
        <authorList>
            <person name="Silar P."/>
        </authorList>
    </citation>
    <scope>NUCLEOTIDE SEQUENCE [LARGE SCALE GENOMIC DNA]</scope>
    <source>
        <strain evidence="3">T</strain>
    </source>
</reference>
<dbReference type="PANTHER" id="PTHR10845">
    <property type="entry name" value="REGULATOR OF G PROTEIN SIGNALING"/>
    <property type="match status" value="1"/>
</dbReference>
<evidence type="ECO:0000256" key="1">
    <source>
        <dbReference type="SAM" id="MobiDB-lite"/>
    </source>
</evidence>
<dbReference type="SMART" id="SM00315">
    <property type="entry name" value="RGS"/>
    <property type="match status" value="1"/>
</dbReference>
<dbReference type="PROSITE" id="PS50132">
    <property type="entry name" value="RGS"/>
    <property type="match status" value="1"/>
</dbReference>
<feature type="compositionally biased region" description="Basic and acidic residues" evidence="1">
    <location>
        <begin position="200"/>
        <end position="211"/>
    </location>
</feature>
<evidence type="ECO:0000259" key="2">
    <source>
        <dbReference type="PROSITE" id="PS50132"/>
    </source>
</evidence>
<dbReference type="EMBL" id="LR026969">
    <property type="protein sequence ID" value="VBB83780.1"/>
    <property type="molecule type" value="Genomic_DNA"/>
</dbReference>
<dbReference type="PANTHER" id="PTHR10845:SF267">
    <property type="entry name" value="REGULATOR OF G PROTEIN SIGNALING DOMAIN PROTEIN (AFU_ORTHOLOGUE AFUA_6G06860)"/>
    <property type="match status" value="1"/>
</dbReference>
<feature type="region of interest" description="Disordered" evidence="1">
    <location>
        <begin position="310"/>
        <end position="396"/>
    </location>
</feature>
<dbReference type="SUPFAM" id="SSF48097">
    <property type="entry name" value="Regulator of G-protein signaling, RGS"/>
    <property type="match status" value="1"/>
</dbReference>
<evidence type="ECO:0000313" key="4">
    <source>
        <dbReference type="Proteomes" id="UP000280685"/>
    </source>
</evidence>
<gene>
    <name evidence="3" type="ORF">PODCO_605450</name>
</gene>
<feature type="region of interest" description="Disordered" evidence="1">
    <location>
        <begin position="545"/>
        <end position="579"/>
    </location>
</feature>
<feature type="compositionally biased region" description="Low complexity" evidence="1">
    <location>
        <begin position="248"/>
        <end position="258"/>
    </location>
</feature>
<dbReference type="Gene3D" id="1.10.167.10">
    <property type="entry name" value="Regulator of G-protein Signalling 4, domain 2"/>
    <property type="match status" value="1"/>
</dbReference>
<organism evidence="3 4">
    <name type="scientific">Podospora comata</name>
    <dbReference type="NCBI Taxonomy" id="48703"/>
    <lineage>
        <taxon>Eukaryota</taxon>
        <taxon>Fungi</taxon>
        <taxon>Dikarya</taxon>
        <taxon>Ascomycota</taxon>
        <taxon>Pezizomycotina</taxon>
        <taxon>Sordariomycetes</taxon>
        <taxon>Sordariomycetidae</taxon>
        <taxon>Sordariales</taxon>
        <taxon>Podosporaceae</taxon>
        <taxon>Podospora</taxon>
    </lineage>
</organism>
<dbReference type="CDD" id="cd07440">
    <property type="entry name" value="RGS"/>
    <property type="match status" value="1"/>
</dbReference>